<dbReference type="RefSeq" id="WP_090589860.1">
    <property type="nucleotide sequence ID" value="NZ_FNCS01000001.1"/>
</dbReference>
<evidence type="ECO:0000256" key="1">
    <source>
        <dbReference type="ARBA" id="ARBA00023015"/>
    </source>
</evidence>
<gene>
    <name evidence="6" type="ORF">SAMN04487974_101185</name>
</gene>
<dbReference type="PANTHER" id="PTHR30136:SF35">
    <property type="entry name" value="HTH-TYPE TRANSCRIPTIONAL REGULATOR RV1719"/>
    <property type="match status" value="1"/>
</dbReference>
<keyword evidence="2" id="KW-0238">DNA-binding</keyword>
<organism evidence="6 7">
    <name type="scientific">Pelagibacterium luteolum</name>
    <dbReference type="NCBI Taxonomy" id="440168"/>
    <lineage>
        <taxon>Bacteria</taxon>
        <taxon>Pseudomonadati</taxon>
        <taxon>Pseudomonadota</taxon>
        <taxon>Alphaproteobacteria</taxon>
        <taxon>Hyphomicrobiales</taxon>
        <taxon>Devosiaceae</taxon>
        <taxon>Pelagibacterium</taxon>
    </lineage>
</organism>
<dbReference type="PANTHER" id="PTHR30136">
    <property type="entry name" value="HELIX-TURN-HELIX TRANSCRIPTIONAL REGULATOR, ICLR FAMILY"/>
    <property type="match status" value="1"/>
</dbReference>
<keyword evidence="3" id="KW-0804">Transcription</keyword>
<dbReference type="STRING" id="440168.SAMN04487974_101185"/>
<dbReference type="GO" id="GO:0003677">
    <property type="term" value="F:DNA binding"/>
    <property type="evidence" value="ECO:0007669"/>
    <property type="project" value="UniProtKB-KW"/>
</dbReference>
<protein>
    <submittedName>
        <fullName evidence="6">Transcriptional regulator, IclR family</fullName>
    </submittedName>
</protein>
<dbReference type="Gene3D" id="1.10.10.10">
    <property type="entry name" value="Winged helix-like DNA-binding domain superfamily/Winged helix DNA-binding domain"/>
    <property type="match status" value="1"/>
</dbReference>
<evidence type="ECO:0000313" key="6">
    <source>
        <dbReference type="EMBL" id="SDG15450.1"/>
    </source>
</evidence>
<keyword evidence="7" id="KW-1185">Reference proteome</keyword>
<feature type="domain" description="HTH iclR-type" evidence="4">
    <location>
        <begin position="18"/>
        <end position="80"/>
    </location>
</feature>
<evidence type="ECO:0000259" key="5">
    <source>
        <dbReference type="PROSITE" id="PS51078"/>
    </source>
</evidence>
<dbReference type="InterPro" id="IPR005471">
    <property type="entry name" value="Tscrpt_reg_IclR_N"/>
</dbReference>
<dbReference type="InterPro" id="IPR036388">
    <property type="entry name" value="WH-like_DNA-bd_sf"/>
</dbReference>
<dbReference type="InterPro" id="IPR029016">
    <property type="entry name" value="GAF-like_dom_sf"/>
</dbReference>
<evidence type="ECO:0000256" key="3">
    <source>
        <dbReference type="ARBA" id="ARBA00023163"/>
    </source>
</evidence>
<dbReference type="SUPFAM" id="SSF55781">
    <property type="entry name" value="GAF domain-like"/>
    <property type="match status" value="1"/>
</dbReference>
<dbReference type="AlphaFoldDB" id="A0A1G7S052"/>
<feature type="domain" description="IclR-ED" evidence="5">
    <location>
        <begin position="81"/>
        <end position="261"/>
    </location>
</feature>
<sequence>MDEKLKGVPDAADASGKMLSYFKMMAILECFSRSDKALTVLQISKRTDLPRTTVHRLVSTLKALGLLEQDRDRDKYRLGLKLFELGNTVLANMDVQREAAESINTLSNKTGLSVHLGVFDGHGIIMVSRLDSRGLNNVITLESAAAHCSATGKSVLAYQDQRVVKRIVEQGLPAFTAKTITDPDELYLELARTLERGYSIDDCEYEDWRRCVGAPIWNASGRVFAAISITGAKERFNEETIAQFAVLVKQQAQLISMRLGAETDKPVSAR</sequence>
<dbReference type="CDD" id="cd00090">
    <property type="entry name" value="HTH_ARSR"/>
    <property type="match status" value="1"/>
</dbReference>
<reference evidence="6 7" key="1">
    <citation type="submission" date="2016-10" db="EMBL/GenBank/DDBJ databases">
        <authorList>
            <person name="de Groot N.N."/>
        </authorList>
    </citation>
    <scope>NUCLEOTIDE SEQUENCE [LARGE SCALE GENOMIC DNA]</scope>
    <source>
        <strain evidence="6 7">CGMCC 1.10267</strain>
    </source>
</reference>
<name>A0A1G7S052_9HYPH</name>
<proteinExistence type="predicted"/>
<accession>A0A1G7S052</accession>
<dbReference type="GO" id="GO:0003700">
    <property type="term" value="F:DNA-binding transcription factor activity"/>
    <property type="evidence" value="ECO:0007669"/>
    <property type="project" value="TreeGrafter"/>
</dbReference>
<dbReference type="Pfam" id="PF01614">
    <property type="entry name" value="IclR_C"/>
    <property type="match status" value="1"/>
</dbReference>
<dbReference type="OrthoDB" id="8438735at2"/>
<dbReference type="Pfam" id="PF09339">
    <property type="entry name" value="HTH_IclR"/>
    <property type="match status" value="1"/>
</dbReference>
<dbReference type="EMBL" id="FNCS01000001">
    <property type="protein sequence ID" value="SDG15450.1"/>
    <property type="molecule type" value="Genomic_DNA"/>
</dbReference>
<dbReference type="InterPro" id="IPR011991">
    <property type="entry name" value="ArsR-like_HTH"/>
</dbReference>
<evidence type="ECO:0000259" key="4">
    <source>
        <dbReference type="PROSITE" id="PS51077"/>
    </source>
</evidence>
<dbReference type="SMART" id="SM00346">
    <property type="entry name" value="HTH_ICLR"/>
    <property type="match status" value="1"/>
</dbReference>
<dbReference type="PROSITE" id="PS51078">
    <property type="entry name" value="ICLR_ED"/>
    <property type="match status" value="1"/>
</dbReference>
<dbReference type="InterPro" id="IPR050707">
    <property type="entry name" value="HTH_MetabolicPath_Reg"/>
</dbReference>
<dbReference type="SUPFAM" id="SSF46785">
    <property type="entry name" value="Winged helix' DNA-binding domain"/>
    <property type="match status" value="1"/>
</dbReference>
<evidence type="ECO:0000256" key="2">
    <source>
        <dbReference type="ARBA" id="ARBA00023125"/>
    </source>
</evidence>
<keyword evidence="1" id="KW-0805">Transcription regulation</keyword>
<evidence type="ECO:0000313" key="7">
    <source>
        <dbReference type="Proteomes" id="UP000199495"/>
    </source>
</evidence>
<dbReference type="Gene3D" id="3.30.450.40">
    <property type="match status" value="1"/>
</dbReference>
<dbReference type="Proteomes" id="UP000199495">
    <property type="component" value="Unassembled WGS sequence"/>
</dbReference>
<dbReference type="FunFam" id="1.10.10.10:FF:000056">
    <property type="entry name" value="IclR family transcriptional regulator"/>
    <property type="match status" value="1"/>
</dbReference>
<dbReference type="InterPro" id="IPR014757">
    <property type="entry name" value="Tscrpt_reg_IclR_C"/>
</dbReference>
<dbReference type="InterPro" id="IPR036390">
    <property type="entry name" value="WH_DNA-bd_sf"/>
</dbReference>
<dbReference type="PROSITE" id="PS51077">
    <property type="entry name" value="HTH_ICLR"/>
    <property type="match status" value="1"/>
</dbReference>
<dbReference type="GO" id="GO:0045892">
    <property type="term" value="P:negative regulation of DNA-templated transcription"/>
    <property type="evidence" value="ECO:0007669"/>
    <property type="project" value="TreeGrafter"/>
</dbReference>